<accession>A0A6V8P237</accession>
<evidence type="ECO:0000313" key="2">
    <source>
        <dbReference type="Proteomes" id="UP000543224"/>
    </source>
</evidence>
<sequence>MRQLLVECSDPGLVITLAEEFENVLRQIDFPRAQALHGQLSNLARELGPECEEAWQGFQLEVPNDDGHPPAFGKRAAASRTSGVEEEHLKQLLAQAAERGLGQFELRKTVLLPQDGPAPETREQYVRDLADSIRWATWEELGIFQSPVELPEAMAAHRHQLIDEYTGDVLRARACFPAVGHLWIRDSLKQLEQALEEVNTRAEAVMSYELARLDPAEVGPTERIHWAALAARLGKEVEKWCLAAEESLAYIYQRAALVWLLWTECRGWGPARPFLEKCLQTPIEEAKTIYTADGLAALRLLYDDLRRPPWGELDSLLAEERAEAEDENTTVGD</sequence>
<dbReference type="AlphaFoldDB" id="A0A6V8P237"/>
<dbReference type="Proteomes" id="UP000543224">
    <property type="component" value="Unassembled WGS sequence"/>
</dbReference>
<comment type="caution">
    <text evidence="1">The sequence shown here is derived from an EMBL/GenBank/DDBJ whole genome shotgun (WGS) entry which is preliminary data.</text>
</comment>
<evidence type="ECO:0000313" key="1">
    <source>
        <dbReference type="EMBL" id="GFP24846.1"/>
    </source>
</evidence>
<reference evidence="1 2" key="1">
    <citation type="journal article" date="2020" name="Front. Microbiol.">
        <title>Single-cell genomics of novel Actinobacteria with the Wood-Ljungdahl pathway discovered in a serpentinizing system.</title>
        <authorList>
            <person name="Merino N."/>
            <person name="Kawai M."/>
            <person name="Boyd E.S."/>
            <person name="Colman D.R."/>
            <person name="McGlynn S.E."/>
            <person name="Nealson K.H."/>
            <person name="Kurokawa K."/>
            <person name="Hongoh Y."/>
        </authorList>
    </citation>
    <scope>NUCLEOTIDE SEQUENCE [LARGE SCALE GENOMIC DNA]</scope>
    <source>
        <strain evidence="1 2">S25</strain>
    </source>
</reference>
<organism evidence="1 2">
    <name type="scientific">Candidatus Hakubella thermalkaliphila</name>
    <dbReference type="NCBI Taxonomy" id="2754717"/>
    <lineage>
        <taxon>Bacteria</taxon>
        <taxon>Bacillati</taxon>
        <taxon>Actinomycetota</taxon>
        <taxon>Actinomycetota incertae sedis</taxon>
        <taxon>Candidatus Hakubellales</taxon>
        <taxon>Candidatus Hakubellaceae</taxon>
        <taxon>Candidatus Hakubella</taxon>
    </lineage>
</organism>
<protein>
    <submittedName>
        <fullName evidence="1">Uncharacterized protein</fullName>
    </submittedName>
</protein>
<proteinExistence type="predicted"/>
<dbReference type="EMBL" id="BLRX01000019">
    <property type="protein sequence ID" value="GFP24846.1"/>
    <property type="molecule type" value="Genomic_DNA"/>
</dbReference>
<gene>
    <name evidence="1" type="ORF">HKBW3S25_00284</name>
</gene>
<name>A0A6V8P237_9ACTN</name>